<dbReference type="Pfam" id="PF08242">
    <property type="entry name" value="Methyltransf_12"/>
    <property type="match status" value="1"/>
</dbReference>
<dbReference type="SMART" id="SM00823">
    <property type="entry name" value="PKS_PP"/>
    <property type="match status" value="3"/>
</dbReference>
<sequence>MTIDLLGTVAAVLKVPADSLDEHANLIESGMDSIAMMRVAGKLRRAGAKVSFADLAERPAVAAWRELLGEKVSPVVSAQVDELSPFDLDPLQHAMWIGREEGVAAHFYAEFEVEDIDPERLEAAVRAVIDRHGMTRVSVDANGRQRISPVSTWPGLKIHDGDVRAELSEGIADGRVFDVQLSRVDGRFRVHVNLDMVAADAMSLRILVNDIARAYHGEVLPPLDYSFPRYLADRAASREVEQDRQWWLDKLGELPGAPSLPVVPSKDLRVNRRQFWLDPKASEQLRERSRSLGLTPSVVLATAFAEVVGAWSSEQNFLLNIPVFGREPLHDDVDSLVGAFSSSVLLGVRTGSPFVKACRRVQRDLREASSHSGFTGVDVLRELTRANGEQVVAPVVFASTLDFGELNGLGRPVWMISQGPQVWLDAQVTELDGGILLSWDAREAIFAEGVLDAMFAAFTDLVTDLPWDEPVGAMGPVRAWTEGEAPGKPLYQRFFEVAETEPERTALVWGEDGVMSYGDLSLKARRVSTMLISQGIQPGDAVGITLPKGPDQVVAVLGVLAAGAYYIPSGVDIPAARRAQAHAAAKVVLTESVMADAIDHRPLDAVVSVSGEHLMYVIFTSGSTGVPKGVEVPHRAVANTVEAVNEHFGVSRDDRTIALSALDFDLSAYDLFAFLAFGGSVVLLNEEQRRDAHAWAELMRRWDVSVVSCVPALLDMLIVAGNFGDRLRLVMLGGDWVTVDLPGRLRELRPGCRFAGLGGMTEAAIHATVFEVDEVDPSWKAVPYGKPLRNMRCRVVDAHGRDCPDWVAGELWVSGAGVARGYQNDVSRTAEKFVEFDGARWYRTGDLARYWPDDTVEFLGRTDHQVKIRGHRIELGEIEAALTAFPGVAQAIAVVTDERRLAAAVTMAPDRDLIASFVDYLLEMAPDTDAPSVTQWLVDRDPAPWTTARWQGGPFAHALAERTDELVAILHGDGDITEFDRLGDVDLEALQASLVERLPAVMVPDRVVVLPSLPITANGKIDRAALKRDLSIKDVEVFSPPIGPVEEIVADAWSELLGVPVLGREQNFFLLGGDSLLATRLVGRLNAAGLGNVALAALFANPTLAAFAATLTEGAALVTQVVADHASRFEPFPPTDVQRAYWIGRGEDFTLGGIGSHFYREYSVPDLDVARLEAAVNALVSRHDMLRVVFDEHGQQRVLAEVPDYRVSTVDSLREEMSHKVFDPAVWPLFSVTVSRNGVLGIGTDNLIFDALSVLTFYSELGALYADLEAELPPVGMSFRDYVLTATPAADKAEEYWTARLPELAPAPQLPLAVDPAEIERPRFLRRESVLDARRWEAITERARECGVTPSAVLMSAFADVLGRWSGRADLTLNVTLFDRREAHPDIANVIGDFTSLILVDHHPVAGEAWADGTRRLQERLWGALDHREASAVWVLRELAKRAGEAEVTMPVVFTSALGLPFPENSLLAEPVWGISQTPQVWLDHQVSEVDGGIALVWDAVEELFPAGMVDAMFAAYLEELDWLATTEWSAPAPDLLPVAQREVRATVNATEGPSPEMLLHQEFFRIAEESPSLPALLWGTDGSLSYGALADRARRVASLLLAEGVRPGETVAVTLPKGVDQIVAVLGVLAAGAAYVPIGVDQPPVRRERILRLSGARVVVTPELLRKSESAEPAPVVLGADQLAYVIFTSGSTGEPKGVEITHFAAMNTIADINSRFEVTSADRVLAVSALDFDLSVYDVFGLLSAGGAVVLVEEESRRDARRWLELVQRHGVTVWNTVPALLDMLLIVADEVPLRLVLVSGDWVGLDLPGKLDCRFIALGGATEASIWSNHFEVNAVDPAWKSIPYGFPLRNQQFRVVDAFGRDCPDWTPGELWIGGAGVALGYRGAPEATAAQFIDGWYRTGDMGRYWPDGTLEFLGRRDHQVKIRGHRIELGEVEAALQSHPAVGQAVVSQTLAAAVVPAPLPPTSAITGVTEAVDLDDQAAAVTPLLRELLPSASPQLRELWENWLAGRADAAGQHEVVDHVRQRIDWFRGVLESGNTAEILADPVLAPANAGAESVPVIAREIAELAEELGRPVEVVELGGREGVAAQRILAALRSDQARYTLIDPSTSMVQAAARRLGGVDCQRVPDDRVPESLRHKFDMVLAHNVLHRYTDVRHGIAVASLLARRGGWVIAVEPTVLAPIGLLTAAVLENGFEGLDAERRANGSPMLDAQRWAELFAEAGFAEVAHRAVGDSGLATIHGRRPADALDVDLVEVQRHVSGRLPAHMIPEHVEVLPWLPLSANGKVDRSALAGPAEETAGEAPCGEVETQLAAMWSELLGVSDIGRDQSFFALGGDSLLATRFIQEAEQRFGVVLPLRQLFAAPTIASAAPVFEVDLEEGEL</sequence>
<dbReference type="InterPro" id="IPR001242">
    <property type="entry name" value="Condensation_dom"/>
</dbReference>
<evidence type="ECO:0000256" key="7">
    <source>
        <dbReference type="ARBA" id="ARBA00022598"/>
    </source>
</evidence>
<dbReference type="EMBL" id="BAABAL010000008">
    <property type="protein sequence ID" value="GAA4004613.1"/>
    <property type="molecule type" value="Genomic_DNA"/>
</dbReference>
<feature type="domain" description="Carrier" evidence="10">
    <location>
        <begin position="2308"/>
        <end position="2383"/>
    </location>
</feature>
<keyword evidence="7" id="KW-0436">Ligase</keyword>
<dbReference type="Pfam" id="PF00550">
    <property type="entry name" value="PP-binding"/>
    <property type="match status" value="3"/>
</dbReference>
<comment type="caution">
    <text evidence="11">The sequence shown here is derived from an EMBL/GenBank/DDBJ whole genome shotgun (WGS) entry which is preliminary data.</text>
</comment>
<evidence type="ECO:0000256" key="5">
    <source>
        <dbReference type="ARBA" id="ARBA00022450"/>
    </source>
</evidence>
<dbReference type="Gene3D" id="3.30.559.10">
    <property type="entry name" value="Chloramphenicol acetyltransferase-like domain"/>
    <property type="match status" value="2"/>
</dbReference>
<keyword evidence="8" id="KW-0677">Repeat</keyword>
<keyword evidence="5" id="KW-0596">Phosphopantetheine</keyword>
<evidence type="ECO:0000313" key="12">
    <source>
        <dbReference type="Proteomes" id="UP001501747"/>
    </source>
</evidence>
<evidence type="ECO:0000256" key="9">
    <source>
        <dbReference type="ARBA" id="ARBA00033440"/>
    </source>
</evidence>
<dbReference type="PANTHER" id="PTHR45527">
    <property type="entry name" value="NONRIBOSOMAL PEPTIDE SYNTHETASE"/>
    <property type="match status" value="1"/>
</dbReference>
<gene>
    <name evidence="11" type="ORF">GCM10022247_27050</name>
</gene>
<dbReference type="InterPro" id="IPR029063">
    <property type="entry name" value="SAM-dependent_MTases_sf"/>
</dbReference>
<dbReference type="SUPFAM" id="SSF47336">
    <property type="entry name" value="ACP-like"/>
    <property type="match status" value="3"/>
</dbReference>
<dbReference type="InterPro" id="IPR009081">
    <property type="entry name" value="PP-bd_ACP"/>
</dbReference>
<dbReference type="InterPro" id="IPR023213">
    <property type="entry name" value="CAT-like_dom_sf"/>
</dbReference>
<dbReference type="CDD" id="cd12114">
    <property type="entry name" value="A_NRPS_TlmIV_like"/>
    <property type="match status" value="1"/>
</dbReference>
<evidence type="ECO:0000256" key="3">
    <source>
        <dbReference type="ARBA" id="ARBA00007380"/>
    </source>
</evidence>
<evidence type="ECO:0000259" key="10">
    <source>
        <dbReference type="PROSITE" id="PS50075"/>
    </source>
</evidence>
<dbReference type="Pfam" id="PF00501">
    <property type="entry name" value="AMP-binding"/>
    <property type="match status" value="2"/>
</dbReference>
<feature type="domain" description="Carrier" evidence="10">
    <location>
        <begin position="1040"/>
        <end position="1115"/>
    </location>
</feature>
<dbReference type="Gene3D" id="3.30.559.30">
    <property type="entry name" value="Nonribosomal peptide synthetase, condensation domain"/>
    <property type="match status" value="2"/>
</dbReference>
<dbReference type="Gene3D" id="1.10.1200.10">
    <property type="entry name" value="ACP-like"/>
    <property type="match status" value="3"/>
</dbReference>
<dbReference type="Gene3D" id="3.40.50.12780">
    <property type="entry name" value="N-terminal domain of ligase-like"/>
    <property type="match status" value="2"/>
</dbReference>
<dbReference type="InterPro" id="IPR010071">
    <property type="entry name" value="AA_adenyl_dom"/>
</dbReference>
<dbReference type="SUPFAM" id="SSF53335">
    <property type="entry name" value="S-adenosyl-L-methionine-dependent methyltransferases"/>
    <property type="match status" value="1"/>
</dbReference>
<comment type="similarity">
    <text evidence="3">Belongs to the ATP-dependent AMP-binding enzyme family. MbtB subfamily.</text>
</comment>
<dbReference type="NCBIfam" id="TIGR01733">
    <property type="entry name" value="AA-adenyl-dom"/>
    <property type="match status" value="2"/>
</dbReference>
<dbReference type="InterPro" id="IPR036736">
    <property type="entry name" value="ACP-like_sf"/>
</dbReference>
<dbReference type="PANTHER" id="PTHR45527:SF10">
    <property type="entry name" value="PYOCHELIN SYNTHASE PCHF"/>
    <property type="match status" value="1"/>
</dbReference>
<dbReference type="SUPFAM" id="SSF56801">
    <property type="entry name" value="Acetyl-CoA synthetase-like"/>
    <property type="match status" value="2"/>
</dbReference>
<dbReference type="PROSITE" id="PS00012">
    <property type="entry name" value="PHOSPHOPANTETHEINE"/>
    <property type="match status" value="2"/>
</dbReference>
<keyword evidence="12" id="KW-1185">Reference proteome</keyword>
<evidence type="ECO:0000256" key="2">
    <source>
        <dbReference type="ARBA" id="ARBA00005102"/>
    </source>
</evidence>
<evidence type="ECO:0000256" key="6">
    <source>
        <dbReference type="ARBA" id="ARBA00022553"/>
    </source>
</evidence>
<dbReference type="PROSITE" id="PS50075">
    <property type="entry name" value="CARRIER"/>
    <property type="match status" value="3"/>
</dbReference>
<dbReference type="CDD" id="cd19535">
    <property type="entry name" value="Cyc_NRPS"/>
    <property type="match status" value="2"/>
</dbReference>
<reference evidence="12" key="1">
    <citation type="journal article" date="2019" name="Int. J. Syst. Evol. Microbiol.">
        <title>The Global Catalogue of Microorganisms (GCM) 10K type strain sequencing project: providing services to taxonomists for standard genome sequencing and annotation.</title>
        <authorList>
            <consortium name="The Broad Institute Genomics Platform"/>
            <consortium name="The Broad Institute Genome Sequencing Center for Infectious Disease"/>
            <person name="Wu L."/>
            <person name="Ma J."/>
        </authorList>
    </citation>
    <scope>NUCLEOTIDE SEQUENCE [LARGE SCALE GENOMIC DNA]</scope>
    <source>
        <strain evidence="12">JCM 17342</strain>
    </source>
</reference>
<protein>
    <recommendedName>
        <fullName evidence="4">Phenyloxazoline synthase MbtB</fullName>
    </recommendedName>
    <alternativeName>
        <fullName evidence="9">Mycobactin synthetase protein B</fullName>
    </alternativeName>
</protein>
<dbReference type="InterPro" id="IPR020845">
    <property type="entry name" value="AMP-binding_CS"/>
</dbReference>
<dbReference type="SUPFAM" id="SSF52777">
    <property type="entry name" value="CoA-dependent acyltransferases"/>
    <property type="match status" value="4"/>
</dbReference>
<evidence type="ECO:0000256" key="8">
    <source>
        <dbReference type="ARBA" id="ARBA00022737"/>
    </source>
</evidence>
<dbReference type="PROSITE" id="PS00455">
    <property type="entry name" value="AMP_BINDING"/>
    <property type="match status" value="2"/>
</dbReference>
<keyword evidence="6" id="KW-0597">Phosphoprotein</keyword>
<feature type="domain" description="Carrier" evidence="10">
    <location>
        <begin position="1"/>
        <end position="72"/>
    </location>
</feature>
<evidence type="ECO:0000313" key="11">
    <source>
        <dbReference type="EMBL" id="GAA4004613.1"/>
    </source>
</evidence>
<dbReference type="InterPro" id="IPR013217">
    <property type="entry name" value="Methyltransf_12"/>
</dbReference>
<organism evidence="11 12">
    <name type="scientific">Allokutzneria multivorans</name>
    <dbReference type="NCBI Taxonomy" id="1142134"/>
    <lineage>
        <taxon>Bacteria</taxon>
        <taxon>Bacillati</taxon>
        <taxon>Actinomycetota</taxon>
        <taxon>Actinomycetes</taxon>
        <taxon>Pseudonocardiales</taxon>
        <taxon>Pseudonocardiaceae</taxon>
        <taxon>Allokutzneria</taxon>
    </lineage>
</organism>
<evidence type="ECO:0000256" key="1">
    <source>
        <dbReference type="ARBA" id="ARBA00001957"/>
    </source>
</evidence>
<dbReference type="InterPro" id="IPR020806">
    <property type="entry name" value="PKS_PP-bd"/>
</dbReference>
<dbReference type="Gene3D" id="3.40.50.150">
    <property type="entry name" value="Vaccinia Virus protein VP39"/>
    <property type="match status" value="1"/>
</dbReference>
<accession>A0ABP7S057</accession>
<dbReference type="InterPro" id="IPR006162">
    <property type="entry name" value="Ppantetheine_attach_site"/>
</dbReference>
<comment type="cofactor">
    <cofactor evidence="1">
        <name>pantetheine 4'-phosphate</name>
        <dbReference type="ChEBI" id="CHEBI:47942"/>
    </cofactor>
</comment>
<name>A0ABP7S057_9PSEU</name>
<proteinExistence type="inferred from homology"/>
<evidence type="ECO:0000256" key="4">
    <source>
        <dbReference type="ARBA" id="ARBA00016743"/>
    </source>
</evidence>
<comment type="pathway">
    <text evidence="2">Siderophore biosynthesis; mycobactin biosynthesis.</text>
</comment>
<dbReference type="Proteomes" id="UP001501747">
    <property type="component" value="Unassembled WGS sequence"/>
</dbReference>
<dbReference type="InterPro" id="IPR045851">
    <property type="entry name" value="AMP-bd_C_sf"/>
</dbReference>
<dbReference type="Pfam" id="PF00668">
    <property type="entry name" value="Condensation"/>
    <property type="match status" value="2"/>
</dbReference>
<dbReference type="InterPro" id="IPR057737">
    <property type="entry name" value="Condensation_MtbB-like"/>
</dbReference>
<dbReference type="Gene3D" id="3.30.300.30">
    <property type="match status" value="3"/>
</dbReference>
<dbReference type="InterPro" id="IPR042099">
    <property type="entry name" value="ANL_N_sf"/>
</dbReference>
<dbReference type="InterPro" id="IPR000873">
    <property type="entry name" value="AMP-dep_synth/lig_dom"/>
</dbReference>